<dbReference type="GO" id="GO:0008270">
    <property type="term" value="F:zinc ion binding"/>
    <property type="evidence" value="ECO:0007669"/>
    <property type="project" value="InterPro"/>
</dbReference>
<evidence type="ECO:0000259" key="2">
    <source>
        <dbReference type="PROSITE" id="PS50158"/>
    </source>
</evidence>
<evidence type="ECO:0000313" key="3">
    <source>
        <dbReference type="EMBL" id="QHT81149.1"/>
    </source>
</evidence>
<organism evidence="3">
    <name type="scientific">viral metagenome</name>
    <dbReference type="NCBI Taxonomy" id="1070528"/>
    <lineage>
        <taxon>unclassified sequences</taxon>
        <taxon>metagenomes</taxon>
        <taxon>organismal metagenomes</taxon>
    </lineage>
</organism>
<reference evidence="3" key="1">
    <citation type="journal article" date="2020" name="Nature">
        <title>Giant virus diversity and host interactions through global metagenomics.</title>
        <authorList>
            <person name="Schulz F."/>
            <person name="Roux S."/>
            <person name="Paez-Espino D."/>
            <person name="Jungbluth S."/>
            <person name="Walsh D.A."/>
            <person name="Denef V.J."/>
            <person name="McMahon K.D."/>
            <person name="Konstantinidis K.T."/>
            <person name="Eloe-Fadrosh E.A."/>
            <person name="Kyrpides N.C."/>
            <person name="Woyke T."/>
        </authorList>
    </citation>
    <scope>NUCLEOTIDE SEQUENCE</scope>
    <source>
        <strain evidence="3">GVMAG-M-3300023184-135</strain>
    </source>
</reference>
<name>A0A6C0HKZ0_9ZZZZ</name>
<feature type="region of interest" description="Disordered" evidence="1">
    <location>
        <begin position="1088"/>
        <end position="1115"/>
    </location>
</feature>
<proteinExistence type="predicted"/>
<dbReference type="GO" id="GO:0003676">
    <property type="term" value="F:nucleic acid binding"/>
    <property type="evidence" value="ECO:0007669"/>
    <property type="project" value="InterPro"/>
</dbReference>
<protein>
    <recommendedName>
        <fullName evidence="2">CCHC-type domain-containing protein</fullName>
    </recommendedName>
</protein>
<evidence type="ECO:0000256" key="1">
    <source>
        <dbReference type="SAM" id="MobiDB-lite"/>
    </source>
</evidence>
<sequence length="1142" mass="127355">MSGPGTEMEFNPQSEFEIIEEFEFDEDVQRPEAVRFFTYTEQAGDFMEKLLPKQGKVSKGDIRAAEKEVDSFTLLYNQLIQETPDGFIPVPPYVAPKTLPWVRYTNMGRPNRSTTYPWPTNWMPLYGDAEGLAPNYYIRMLDSLPKSALTWAESGEGVPVYDKSGKVAMDGGRYFLDRYVYSKTKHRDDGTFEISKVPREDTQDFVRFKGYSVQNPPLAPPNPVENHPFLSAHPDPVIIESDEPLREIMPSLETIFQHAIPETPDPYGAAAPYLKIYDINLRNIPANLWASKFPPLPVIEQTPPPKAIEFAAAPQDAPPKTLVDAYKSPFYPGLSARRWLSGQPDGGALLSKILLSESGNVGILPIPPPSLLPEGISGILHGTPEECLPPEITGFDDFLTRGIYRAPKCTVCGATGHGGKQCPDKKGKADFQDGYGCVPLAAVAFEREFAPYVGKAPWVPGTDESMLKSHQTYLKKRIEFGDEIFAKPPSVDPAAPPNETRSLISAILEDEFKVDEDKLSDIRVLLKEGTVVENHVYKDAATGAFLICEHELEKLSGEFAKNPRAYLQTWCAKYSGYYVCKYSGERVAEILENKDEFDEEGHVTNRHDAISASAKGVTQEHLTFALSLKNLQSVFKPTQPGEDIMYLLLSLMQILPEEKQLMPLVGVMRTESDKLLARFAGKTLPAKAQNDLNLALAVYGFNATVVLMQTHRPQLVPRRSFGSQPLILRGFPRDTDDANDCPLVDSLLSVLQRTFESYPTTFRGASVAFLRTLLNDRKAVKKIIVTSMTKQFLPKFRDMLMLARDNVESVDVGYVLKQSFRPVVTRLPAVLYTPTENVTKDGRESRYECAGSWMRLLLGSRFSYVQANAPIVEPLRPSRRAIAVVAPPPTPEGAAPAVEDVRRRIKIKAPAYAPLQSMLKQENASTLRLLLLRFFSMIAQYRTAASEIRKYIRTMRPAVENSVGDPSLLRDFYKGVLLEFGAIVHAVPPLAVAYERDYVGDATVKSLLSNAAETRKTIDALSTKERTEFRARLRRMPDALREETMTLVNLGLAPYLISKSDREGFLQQLQDENLVVQEEMPPLETAEVPADRDVGPQGEVPMEGGVELEYDEGGYGDRRARVADGEEAYDGATYDLGEDFGN</sequence>
<dbReference type="InterPro" id="IPR001878">
    <property type="entry name" value="Znf_CCHC"/>
</dbReference>
<accession>A0A6C0HKZ0</accession>
<dbReference type="AlphaFoldDB" id="A0A6C0HKZ0"/>
<feature type="domain" description="CCHC-type" evidence="2">
    <location>
        <begin position="408"/>
        <end position="424"/>
    </location>
</feature>
<dbReference type="PROSITE" id="PS50158">
    <property type="entry name" value="ZF_CCHC"/>
    <property type="match status" value="1"/>
</dbReference>
<dbReference type="EMBL" id="MN739978">
    <property type="protein sequence ID" value="QHT81149.1"/>
    <property type="molecule type" value="Genomic_DNA"/>
</dbReference>